<evidence type="ECO:0000313" key="2">
    <source>
        <dbReference type="EMBL" id="KAF4609406.1"/>
    </source>
</evidence>
<evidence type="ECO:0000313" key="3">
    <source>
        <dbReference type="Proteomes" id="UP000521872"/>
    </source>
</evidence>
<feature type="compositionally biased region" description="Acidic residues" evidence="1">
    <location>
        <begin position="293"/>
        <end position="308"/>
    </location>
</feature>
<feature type="compositionally biased region" description="Acidic residues" evidence="1">
    <location>
        <begin position="275"/>
        <end position="286"/>
    </location>
</feature>
<proteinExistence type="predicted"/>
<feature type="compositionally biased region" description="Polar residues" evidence="1">
    <location>
        <begin position="309"/>
        <end position="319"/>
    </location>
</feature>
<dbReference type="EMBL" id="JAACJL010000065">
    <property type="protein sequence ID" value="KAF4609406.1"/>
    <property type="molecule type" value="Genomic_DNA"/>
</dbReference>
<comment type="caution">
    <text evidence="2">The sequence shown here is derived from an EMBL/GenBank/DDBJ whole genome shotgun (WGS) entry which is preliminary data.</text>
</comment>
<organism evidence="2 3">
    <name type="scientific">Agrocybe pediades</name>
    <dbReference type="NCBI Taxonomy" id="84607"/>
    <lineage>
        <taxon>Eukaryota</taxon>
        <taxon>Fungi</taxon>
        <taxon>Dikarya</taxon>
        <taxon>Basidiomycota</taxon>
        <taxon>Agaricomycotina</taxon>
        <taxon>Agaricomycetes</taxon>
        <taxon>Agaricomycetidae</taxon>
        <taxon>Agaricales</taxon>
        <taxon>Agaricineae</taxon>
        <taxon>Strophariaceae</taxon>
        <taxon>Agrocybe</taxon>
    </lineage>
</organism>
<sequence>MLLGLAKITDFHIKLKNHLLSQLLAKDDTGCIDQFSPLERATVTLINDSIYEHQVMRVNYTTYDLRRDQDSINPRTHPDVQLLAAAEADAPGKQSTYKQHPYLYARVLGIFHAKVIHHGPLSTSRYPQHLEFILVRWFEFDKTYQGGWKAKRLHRIRFIPQSEDSFGFVNPLNVVRGIHITPAFREGRTEDLLQPSPLARQVAESNGDDTDKDWAYYHVAMFSDRDFVMRYRGGGVGHKGVRKATNYFKADRGILDRDRRLSKQQANPATREPQEPEDCDEGEFPEDGAANVCDDDASGDGGELEQVDNDSAGSESLPKSESDGDGNDDSEESDKSDLDEEFDEADHENEMAVLGYGAF</sequence>
<evidence type="ECO:0000256" key="1">
    <source>
        <dbReference type="SAM" id="MobiDB-lite"/>
    </source>
</evidence>
<keyword evidence="3" id="KW-1185">Reference proteome</keyword>
<accession>A0A8H4QEV9</accession>
<gene>
    <name evidence="2" type="ORF">D9613_012983</name>
</gene>
<feature type="region of interest" description="Disordered" evidence="1">
    <location>
        <begin position="255"/>
        <end position="359"/>
    </location>
</feature>
<reference evidence="2 3" key="1">
    <citation type="submission" date="2019-12" db="EMBL/GenBank/DDBJ databases">
        <authorList>
            <person name="Floudas D."/>
            <person name="Bentzer J."/>
            <person name="Ahren D."/>
            <person name="Johansson T."/>
            <person name="Persson P."/>
            <person name="Tunlid A."/>
        </authorList>
    </citation>
    <scope>NUCLEOTIDE SEQUENCE [LARGE SCALE GENOMIC DNA]</scope>
    <source>
        <strain evidence="2 3">CBS 102.39</strain>
    </source>
</reference>
<protein>
    <submittedName>
        <fullName evidence="2">Uncharacterized protein</fullName>
    </submittedName>
</protein>
<name>A0A8H4QEV9_9AGAR</name>
<dbReference type="AlphaFoldDB" id="A0A8H4QEV9"/>
<feature type="compositionally biased region" description="Acidic residues" evidence="1">
    <location>
        <begin position="323"/>
        <end position="347"/>
    </location>
</feature>
<dbReference type="Proteomes" id="UP000521872">
    <property type="component" value="Unassembled WGS sequence"/>
</dbReference>